<comment type="caution">
    <text evidence="2">The sequence shown here is derived from an EMBL/GenBank/DDBJ whole genome shotgun (WGS) entry which is preliminary data.</text>
</comment>
<evidence type="ECO:0000313" key="3">
    <source>
        <dbReference type="Proteomes" id="UP000789396"/>
    </source>
</evidence>
<evidence type="ECO:0000256" key="1">
    <source>
        <dbReference type="SAM" id="MobiDB-lite"/>
    </source>
</evidence>
<feature type="region of interest" description="Disordered" evidence="1">
    <location>
        <begin position="83"/>
        <end position="113"/>
    </location>
</feature>
<protein>
    <submittedName>
        <fullName evidence="2">5686_t:CDS:1</fullName>
    </submittedName>
</protein>
<name>A0A9N9DUC0_9GLOM</name>
<organism evidence="2 3">
    <name type="scientific">Racocetra fulgida</name>
    <dbReference type="NCBI Taxonomy" id="60492"/>
    <lineage>
        <taxon>Eukaryota</taxon>
        <taxon>Fungi</taxon>
        <taxon>Fungi incertae sedis</taxon>
        <taxon>Mucoromycota</taxon>
        <taxon>Glomeromycotina</taxon>
        <taxon>Glomeromycetes</taxon>
        <taxon>Diversisporales</taxon>
        <taxon>Gigasporaceae</taxon>
        <taxon>Racocetra</taxon>
    </lineage>
</organism>
<sequence length="113" mass="12347">TDEDASPKMAAQLEGNSPQHGAVKHEEINQPLPDEQEIDVKNEELDHVENNKIKPESTSSAMELEKAEALPMANEDDKHVSEDVITNGSSPAANNQGVSIQEKEIVHNKSPEL</sequence>
<dbReference type="OrthoDB" id="62853at2759"/>
<accession>A0A9N9DUC0</accession>
<feature type="region of interest" description="Disordered" evidence="1">
    <location>
        <begin position="1"/>
        <end position="36"/>
    </location>
</feature>
<feature type="non-terminal residue" evidence="2">
    <location>
        <position position="1"/>
    </location>
</feature>
<gene>
    <name evidence="2" type="ORF">RFULGI_LOCUS8468</name>
</gene>
<reference evidence="2" key="1">
    <citation type="submission" date="2021-06" db="EMBL/GenBank/DDBJ databases">
        <authorList>
            <person name="Kallberg Y."/>
            <person name="Tangrot J."/>
            <person name="Rosling A."/>
        </authorList>
    </citation>
    <scope>NUCLEOTIDE SEQUENCE</scope>
    <source>
        <strain evidence="2">IN212</strain>
    </source>
</reference>
<proteinExistence type="predicted"/>
<feature type="compositionally biased region" description="Basic and acidic residues" evidence="1">
    <location>
        <begin position="101"/>
        <end position="113"/>
    </location>
</feature>
<evidence type="ECO:0000313" key="2">
    <source>
        <dbReference type="EMBL" id="CAG8651316.1"/>
    </source>
</evidence>
<dbReference type="Proteomes" id="UP000789396">
    <property type="component" value="Unassembled WGS sequence"/>
</dbReference>
<dbReference type="EMBL" id="CAJVPZ010013727">
    <property type="protein sequence ID" value="CAG8651316.1"/>
    <property type="molecule type" value="Genomic_DNA"/>
</dbReference>
<feature type="compositionally biased region" description="Polar residues" evidence="1">
    <location>
        <begin position="84"/>
        <end position="99"/>
    </location>
</feature>
<keyword evidence="3" id="KW-1185">Reference proteome</keyword>
<dbReference type="AlphaFoldDB" id="A0A9N9DUC0"/>